<feature type="compositionally biased region" description="Basic and acidic residues" evidence="14">
    <location>
        <begin position="167"/>
        <end position="179"/>
    </location>
</feature>
<evidence type="ECO:0000256" key="12">
    <source>
        <dbReference type="ARBA" id="ARBA00023242"/>
    </source>
</evidence>
<dbReference type="AlphaFoldDB" id="A0A9N9C961"/>
<evidence type="ECO:0000256" key="5">
    <source>
        <dbReference type="ARBA" id="ARBA00022566"/>
    </source>
</evidence>
<feature type="domain" description="Cyclic nucleotide-binding" evidence="17">
    <location>
        <begin position="718"/>
        <end position="838"/>
    </location>
</feature>
<keyword evidence="10" id="KW-0114">cAMP</keyword>
<feature type="compositionally biased region" description="Polar residues" evidence="14">
    <location>
        <begin position="395"/>
        <end position="404"/>
    </location>
</feature>
<feature type="domain" description="Fork-head" evidence="16">
    <location>
        <begin position="200"/>
        <end position="294"/>
    </location>
</feature>
<dbReference type="InterPro" id="IPR014710">
    <property type="entry name" value="RmlC-like_jellyroll"/>
</dbReference>
<evidence type="ECO:0000256" key="13">
    <source>
        <dbReference type="PROSITE-ProRule" id="PRU00089"/>
    </source>
</evidence>
<dbReference type="PROSITE" id="PS50042">
    <property type="entry name" value="CNMP_BINDING_3"/>
    <property type="match status" value="2"/>
</dbReference>
<dbReference type="InterPro" id="IPR018488">
    <property type="entry name" value="cNMP-bd_CS"/>
</dbReference>
<dbReference type="InterPro" id="IPR008984">
    <property type="entry name" value="SMAD_FHA_dom_sf"/>
</dbReference>
<evidence type="ECO:0000313" key="18">
    <source>
        <dbReference type="EMBL" id="CAG8595127.1"/>
    </source>
</evidence>
<dbReference type="Gene3D" id="2.60.200.20">
    <property type="match status" value="1"/>
</dbReference>
<keyword evidence="12 13" id="KW-0539">Nucleus</keyword>
<comment type="subcellular location">
    <subcellularLocation>
        <location evidence="1 13">Nucleus</location>
    </subcellularLocation>
</comment>
<gene>
    <name evidence="18" type="ORF">POCULU_LOCUS7174</name>
</gene>
<dbReference type="FunFam" id="2.60.120.10:FF:000006">
    <property type="entry name" value="cAMP-dependent protein kinase type I-alpha regulatory subunit"/>
    <property type="match status" value="1"/>
</dbReference>
<dbReference type="GO" id="GO:0004862">
    <property type="term" value="F:cAMP-dependent protein kinase inhibitor activity"/>
    <property type="evidence" value="ECO:0007669"/>
    <property type="project" value="TreeGrafter"/>
</dbReference>
<feature type="compositionally biased region" description="Polar residues" evidence="14">
    <location>
        <begin position="301"/>
        <end position="310"/>
    </location>
</feature>
<dbReference type="SMART" id="SM00240">
    <property type="entry name" value="FHA"/>
    <property type="match status" value="1"/>
</dbReference>
<dbReference type="CDD" id="cd00038">
    <property type="entry name" value="CAP_ED"/>
    <property type="match status" value="2"/>
</dbReference>
<evidence type="ECO:0000256" key="8">
    <source>
        <dbReference type="ARBA" id="ARBA00023015"/>
    </source>
</evidence>
<feature type="region of interest" description="Disordered" evidence="14">
    <location>
        <begin position="325"/>
        <end position="419"/>
    </location>
</feature>
<dbReference type="CDD" id="cd20024">
    <property type="entry name" value="FH_FOXJ2-like"/>
    <property type="match status" value="1"/>
</dbReference>
<dbReference type="PROSITE" id="PS00889">
    <property type="entry name" value="CNMP_BINDING_2"/>
    <property type="match status" value="1"/>
</dbReference>
<reference evidence="18" key="1">
    <citation type="submission" date="2021-06" db="EMBL/GenBank/DDBJ databases">
        <authorList>
            <person name="Kallberg Y."/>
            <person name="Tangrot J."/>
            <person name="Rosling A."/>
        </authorList>
    </citation>
    <scope>NUCLEOTIDE SEQUENCE</scope>
    <source>
        <strain evidence="18">IA702</strain>
    </source>
</reference>
<keyword evidence="4" id="KW-0597">Phosphoprotein</keyword>
<dbReference type="PROSITE" id="PS00888">
    <property type="entry name" value="CNMP_BINDING_1"/>
    <property type="match status" value="1"/>
</dbReference>
<keyword evidence="8" id="KW-0805">Transcription regulation</keyword>
<evidence type="ECO:0000256" key="11">
    <source>
        <dbReference type="ARBA" id="ARBA00023163"/>
    </source>
</evidence>
<dbReference type="InterPro" id="IPR036388">
    <property type="entry name" value="WH-like_DNA-bd_sf"/>
</dbReference>
<sequence>MDKGPVQAYAKLESESFCYYIRTLQVMLGRKASSSDQVDIHLGPTKAISRQHARLSYNFATQRFELMIFGKNGAFVNEQFVEKGEVVPLENRTKIQIGEVRFSFLLPRMDTDIDSTDNGMYSYKNYECEDTEDASIDDDMNVDETSLTDEESRIKRQQPNVITRSKARNEPNDARDPSSERVASSINQSEIFKCQSRTVKPPLSYAALIAQAINAAPHRKLTLNGIYTYITNEYPYYRIAQNGWQNSIRHNLSLNKAFMKVPRKVNEPGKGAFWTIDPNNEGQLCNGAYKKKRSANRKRPSSTVSYVKSPRTKLTNVTIERCSRFLNGTPPLSRESTITESTSVSLPPDDVNSESSTEMSVSNSTSTTPSCLPSRSDQPSGLSDVTSDIPDMVTESGSSVQLLGNTHGPAYIAPPDRVPSITNGSTRGELATNQKMPSNLFNSHNTSVNGTNMTTAELVAAHLSQLTGQPVSSAIIQLSSNRLTPTQLQQLSTAPLVRRPNELIFKFENPGSDQQSIPNSSTRRYNKPNEKMNLANTATVTSNIQITPSTSSVFINCHQSFLVVNSGTHRLMDTPPTYFEILNDLNREVTQAQPKDVYQFCANYFNRKLEEQRVKLLANGQQNMQFAQPPGIPDFYSSKASTASTPTTDYYADSDEEMYDEEPGDLPIIPITYNRGRRTSVSAESMAPSQDKDYIKVVIPKTEQQRQRIEASIANNFLFKNLDEEQYKDVIDAMVEKRVIQGEEVIKQGGIGDYFYVVETGTFDVYVSKNGAPPERVNEYGPGGSFGELALMYNAPRAASVVATSDAVLWALDRVTFRRILMENTSRKRRMYETFLEEVPLLVSLEPYERHKIADALESLYYEDGDLVIKQGDIGDNFYLIESGEARLTKVDDDGVEHELPGLKKGDYFGELALLNNKPRAVNIRAKGRLKVATLGKKAFVRLLGPVVDILKRNCDNYKDPL</sequence>
<comment type="caution">
    <text evidence="18">The sequence shown here is derived from an EMBL/GenBank/DDBJ whole genome shotgun (WGS) entry which is preliminary data.</text>
</comment>
<dbReference type="Pfam" id="PF00498">
    <property type="entry name" value="FHA"/>
    <property type="match status" value="1"/>
</dbReference>
<feature type="compositionally biased region" description="Low complexity" evidence="14">
    <location>
        <begin position="353"/>
        <end position="368"/>
    </location>
</feature>
<dbReference type="InterPro" id="IPR036390">
    <property type="entry name" value="WH_DNA-bd_sf"/>
</dbReference>
<dbReference type="Gene3D" id="2.60.120.10">
    <property type="entry name" value="Jelly Rolls"/>
    <property type="match status" value="2"/>
</dbReference>
<keyword evidence="7" id="KW-0547">Nucleotide-binding</keyword>
<keyword evidence="5" id="KW-0116">cAMP-binding</keyword>
<feature type="domain" description="FHA" evidence="15">
    <location>
        <begin position="26"/>
        <end position="81"/>
    </location>
</feature>
<evidence type="ECO:0000256" key="3">
    <source>
        <dbReference type="ARBA" id="ARBA00020355"/>
    </source>
</evidence>
<dbReference type="InterPro" id="IPR000253">
    <property type="entry name" value="FHA_dom"/>
</dbReference>
<feature type="region of interest" description="Disordered" evidence="14">
    <location>
        <begin position="289"/>
        <end position="310"/>
    </location>
</feature>
<dbReference type="SMART" id="SM00100">
    <property type="entry name" value="cNMP"/>
    <property type="match status" value="2"/>
</dbReference>
<dbReference type="PANTHER" id="PTHR11635">
    <property type="entry name" value="CAMP-DEPENDENT PROTEIN KINASE REGULATORY CHAIN"/>
    <property type="match status" value="1"/>
</dbReference>
<evidence type="ECO:0000256" key="4">
    <source>
        <dbReference type="ARBA" id="ARBA00022553"/>
    </source>
</evidence>
<dbReference type="GO" id="GO:0033554">
    <property type="term" value="P:cellular response to stress"/>
    <property type="evidence" value="ECO:0007669"/>
    <property type="project" value="UniProtKB-ARBA"/>
</dbReference>
<dbReference type="Pfam" id="PF02197">
    <property type="entry name" value="RIIa"/>
    <property type="match status" value="1"/>
</dbReference>
<evidence type="ECO:0000256" key="6">
    <source>
        <dbReference type="ARBA" id="ARBA00022737"/>
    </source>
</evidence>
<keyword evidence="6" id="KW-0677">Repeat</keyword>
<evidence type="ECO:0000313" key="19">
    <source>
        <dbReference type="Proteomes" id="UP000789572"/>
    </source>
</evidence>
<feature type="compositionally biased region" description="Basic residues" evidence="14">
    <location>
        <begin position="289"/>
        <end position="300"/>
    </location>
</feature>
<dbReference type="GO" id="GO:0003700">
    <property type="term" value="F:DNA-binding transcription factor activity"/>
    <property type="evidence" value="ECO:0007669"/>
    <property type="project" value="InterPro"/>
</dbReference>
<dbReference type="Pfam" id="PF00250">
    <property type="entry name" value="Forkhead"/>
    <property type="match status" value="1"/>
</dbReference>
<dbReference type="GO" id="GO:0005634">
    <property type="term" value="C:nucleus"/>
    <property type="evidence" value="ECO:0007669"/>
    <property type="project" value="UniProtKB-SubCell"/>
</dbReference>
<evidence type="ECO:0000256" key="7">
    <source>
        <dbReference type="ARBA" id="ARBA00022741"/>
    </source>
</evidence>
<dbReference type="FunFam" id="2.60.120.10:FF:000039">
    <property type="entry name" value="cAMP-dependent protein kinase regulatory subunit"/>
    <property type="match status" value="1"/>
</dbReference>
<feature type="domain" description="Cyclic nucleotide-binding" evidence="17">
    <location>
        <begin position="841"/>
        <end position="961"/>
    </location>
</feature>
<dbReference type="InterPro" id="IPR001766">
    <property type="entry name" value="Fork_head_dom"/>
</dbReference>
<dbReference type="PROSITE" id="PS50006">
    <property type="entry name" value="FHA_DOMAIN"/>
    <property type="match status" value="1"/>
</dbReference>
<keyword evidence="9 13" id="KW-0238">DNA-binding</keyword>
<protein>
    <recommendedName>
        <fullName evidence="3">cAMP-dependent protein kinase regulatory subunit</fullName>
    </recommendedName>
</protein>
<evidence type="ECO:0000256" key="2">
    <source>
        <dbReference type="ARBA" id="ARBA00005753"/>
    </source>
</evidence>
<dbReference type="InterPro" id="IPR050503">
    <property type="entry name" value="cAMP-dep_PK_reg_su-like"/>
</dbReference>
<dbReference type="SUPFAM" id="SSF51206">
    <property type="entry name" value="cAMP-binding domain-like"/>
    <property type="match status" value="2"/>
</dbReference>
<evidence type="ECO:0000256" key="14">
    <source>
        <dbReference type="SAM" id="MobiDB-lite"/>
    </source>
</evidence>
<feature type="DNA-binding region" description="Fork-head" evidence="13">
    <location>
        <begin position="200"/>
        <end position="294"/>
    </location>
</feature>
<dbReference type="Gene3D" id="1.10.10.10">
    <property type="entry name" value="Winged helix-like DNA-binding domain superfamily/Winged helix DNA-binding domain"/>
    <property type="match status" value="1"/>
</dbReference>
<evidence type="ECO:0000259" key="15">
    <source>
        <dbReference type="PROSITE" id="PS50006"/>
    </source>
</evidence>
<dbReference type="SUPFAM" id="SSF47391">
    <property type="entry name" value="Dimerization-anchoring domain of cAMP-dependent PK regulatory subunit"/>
    <property type="match status" value="1"/>
</dbReference>
<feature type="non-terminal residue" evidence="18">
    <location>
        <position position="1"/>
    </location>
</feature>
<dbReference type="OrthoDB" id="417078at2759"/>
<dbReference type="PRINTS" id="PR00053">
    <property type="entry name" value="FORKHEAD"/>
</dbReference>
<dbReference type="CDD" id="cd12098">
    <property type="entry name" value="DD_R_ScPKA-like"/>
    <property type="match status" value="1"/>
</dbReference>
<dbReference type="InterPro" id="IPR003117">
    <property type="entry name" value="cAMP_dep_PK_reg_su_I/II_a/b"/>
</dbReference>
<evidence type="ECO:0000256" key="10">
    <source>
        <dbReference type="ARBA" id="ARBA00023149"/>
    </source>
</evidence>
<comment type="similarity">
    <text evidence="2">Belongs to the cAMP-dependent kinase regulatory chain family.</text>
</comment>
<keyword evidence="19" id="KW-1185">Reference proteome</keyword>
<dbReference type="FunFam" id="1.10.10.10:FF:000030">
    <property type="entry name" value="Forkhead box protein K2"/>
    <property type="match status" value="1"/>
</dbReference>
<dbReference type="GO" id="GO:0030552">
    <property type="term" value="F:cAMP binding"/>
    <property type="evidence" value="ECO:0007669"/>
    <property type="project" value="UniProtKB-KW"/>
</dbReference>
<dbReference type="GO" id="GO:0034236">
    <property type="term" value="F:protein kinase A catalytic subunit binding"/>
    <property type="evidence" value="ECO:0007669"/>
    <property type="project" value="TreeGrafter"/>
</dbReference>
<dbReference type="EMBL" id="CAJVPJ010001536">
    <property type="protein sequence ID" value="CAG8595127.1"/>
    <property type="molecule type" value="Genomic_DNA"/>
</dbReference>
<keyword evidence="11" id="KW-0804">Transcription</keyword>
<accession>A0A9N9C961</accession>
<dbReference type="SUPFAM" id="SSF46785">
    <property type="entry name" value="Winged helix' DNA-binding domain"/>
    <property type="match status" value="1"/>
</dbReference>
<dbReference type="PANTHER" id="PTHR11635:SF152">
    <property type="entry name" value="CAMP-DEPENDENT PROTEIN KINASE TYPE I REGULATORY SUBUNIT-RELATED"/>
    <property type="match status" value="1"/>
</dbReference>
<dbReference type="PRINTS" id="PR00103">
    <property type="entry name" value="CAMPKINASE"/>
</dbReference>
<evidence type="ECO:0000256" key="9">
    <source>
        <dbReference type="ARBA" id="ARBA00023125"/>
    </source>
</evidence>
<proteinExistence type="inferred from homology"/>
<dbReference type="InterPro" id="IPR018490">
    <property type="entry name" value="cNMP-bd_dom_sf"/>
</dbReference>
<dbReference type="GO" id="GO:0006357">
    <property type="term" value="P:regulation of transcription by RNA polymerase II"/>
    <property type="evidence" value="ECO:0007669"/>
    <property type="project" value="UniProtKB-ARBA"/>
</dbReference>
<name>A0A9N9C961_9GLOM</name>
<dbReference type="GO" id="GO:0005829">
    <property type="term" value="C:cytosol"/>
    <property type="evidence" value="ECO:0007669"/>
    <property type="project" value="TreeGrafter"/>
</dbReference>
<dbReference type="PROSITE" id="PS00657">
    <property type="entry name" value="FORK_HEAD_1"/>
    <property type="match status" value="1"/>
</dbReference>
<dbReference type="SMART" id="SM00339">
    <property type="entry name" value="FH"/>
    <property type="match status" value="1"/>
</dbReference>
<dbReference type="InterPro" id="IPR000595">
    <property type="entry name" value="cNMP-bd_dom"/>
</dbReference>
<dbReference type="Proteomes" id="UP000789572">
    <property type="component" value="Unassembled WGS sequence"/>
</dbReference>
<dbReference type="InterPro" id="IPR030456">
    <property type="entry name" value="TF_fork_head_CS_2"/>
</dbReference>
<dbReference type="Gene3D" id="1.20.890.10">
    <property type="entry name" value="cAMP-dependent protein kinase regulatory subunit, dimerization-anchoring domain"/>
    <property type="match status" value="1"/>
</dbReference>
<feature type="compositionally biased region" description="Polar residues" evidence="14">
    <location>
        <begin position="334"/>
        <end position="345"/>
    </location>
</feature>
<dbReference type="GO" id="GO:0005952">
    <property type="term" value="C:cAMP-dependent protein kinase complex"/>
    <property type="evidence" value="ECO:0007669"/>
    <property type="project" value="InterPro"/>
</dbReference>
<evidence type="ECO:0000259" key="17">
    <source>
        <dbReference type="PROSITE" id="PS50042"/>
    </source>
</evidence>
<dbReference type="CDD" id="cd22701">
    <property type="entry name" value="FHA_FKH1-like"/>
    <property type="match status" value="1"/>
</dbReference>
<evidence type="ECO:0000259" key="16">
    <source>
        <dbReference type="PROSITE" id="PS50039"/>
    </source>
</evidence>
<dbReference type="SMART" id="SM00394">
    <property type="entry name" value="RIIa"/>
    <property type="match status" value="1"/>
</dbReference>
<dbReference type="InterPro" id="IPR018122">
    <property type="entry name" value="TF_fork_head_CS_1"/>
</dbReference>
<dbReference type="Pfam" id="PF00027">
    <property type="entry name" value="cNMP_binding"/>
    <property type="match status" value="2"/>
</dbReference>
<dbReference type="PROSITE" id="PS50039">
    <property type="entry name" value="FORK_HEAD_3"/>
    <property type="match status" value="1"/>
</dbReference>
<dbReference type="GO" id="GO:0043565">
    <property type="term" value="F:sequence-specific DNA binding"/>
    <property type="evidence" value="ECO:0007669"/>
    <property type="project" value="InterPro"/>
</dbReference>
<feature type="compositionally biased region" description="Polar residues" evidence="14">
    <location>
        <begin position="369"/>
        <end position="386"/>
    </location>
</feature>
<organism evidence="18 19">
    <name type="scientific">Paraglomus occultum</name>
    <dbReference type="NCBI Taxonomy" id="144539"/>
    <lineage>
        <taxon>Eukaryota</taxon>
        <taxon>Fungi</taxon>
        <taxon>Fungi incertae sedis</taxon>
        <taxon>Mucoromycota</taxon>
        <taxon>Glomeromycotina</taxon>
        <taxon>Glomeromycetes</taxon>
        <taxon>Paraglomerales</taxon>
        <taxon>Paraglomeraceae</taxon>
        <taxon>Paraglomus</taxon>
    </lineage>
</organism>
<feature type="region of interest" description="Disordered" evidence="14">
    <location>
        <begin position="144"/>
        <end position="185"/>
    </location>
</feature>
<dbReference type="SUPFAM" id="SSF49879">
    <property type="entry name" value="SMAD/FHA domain"/>
    <property type="match status" value="1"/>
</dbReference>
<evidence type="ECO:0000256" key="1">
    <source>
        <dbReference type="ARBA" id="ARBA00004123"/>
    </source>
</evidence>
<dbReference type="PROSITE" id="PS00658">
    <property type="entry name" value="FORK_HEAD_2"/>
    <property type="match status" value="1"/>
</dbReference>